<dbReference type="EMBL" id="JAKIKT010000001">
    <property type="protein sequence ID" value="MCL2912557.1"/>
    <property type="molecule type" value="Genomic_DNA"/>
</dbReference>
<dbReference type="PANTHER" id="PTHR43317">
    <property type="entry name" value="THERMOSPERMINE SYNTHASE ACAULIS5"/>
    <property type="match status" value="1"/>
</dbReference>
<protein>
    <submittedName>
        <fullName evidence="2">Fused MFS/spermidine synthase</fullName>
    </submittedName>
</protein>
<dbReference type="SUPFAM" id="SSF53335">
    <property type="entry name" value="S-adenosyl-L-methionine-dependent methyltransferases"/>
    <property type="match status" value="1"/>
</dbReference>
<gene>
    <name evidence="2" type="ORF">L2725_01950</name>
</gene>
<evidence type="ECO:0000256" key="1">
    <source>
        <dbReference type="ARBA" id="ARBA00023115"/>
    </source>
</evidence>
<dbReference type="PANTHER" id="PTHR43317:SF1">
    <property type="entry name" value="THERMOSPERMINE SYNTHASE ACAULIS5"/>
    <property type="match status" value="1"/>
</dbReference>
<accession>A0ABT0N2B7</accession>
<proteinExistence type="predicted"/>
<keyword evidence="3" id="KW-1185">Reference proteome</keyword>
<dbReference type="Proteomes" id="UP001202831">
    <property type="component" value="Unassembled WGS sequence"/>
</dbReference>
<dbReference type="Pfam" id="PF01564">
    <property type="entry name" value="Spermine_synth"/>
    <property type="match status" value="1"/>
</dbReference>
<dbReference type="InterPro" id="IPR029063">
    <property type="entry name" value="SAM-dependent_MTases_sf"/>
</dbReference>
<sequence length="247" mass="27521">MSDYSLLWQGEDALGEIRVLEDDQYRILSFGDSDEQSKQLKAAPHIPQHTYIQGMLLSLMFMKPKSAIVLGLGGGSMLHALRHYDAGIKLSAVELRPAVIEAAKRYFRVQPSKKLQLIEADALTFLQQAEHKRTDLIFADIYTNDGVDESQLSQAFIDGALRLLKADGILVLNCWKEHSRDDALLARLKACFAQVYACLTSGGNWVIFAARAAGTLREDSLKSAADDLSDKLDYQVSRSLSRFGPWE</sequence>
<reference evidence="2 3" key="1">
    <citation type="submission" date="2022-01" db="EMBL/GenBank/DDBJ databases">
        <title>Whole genome-based taxonomy of the Shewanellaceae.</title>
        <authorList>
            <person name="Martin-Rodriguez A.J."/>
        </authorList>
    </citation>
    <scope>NUCLEOTIDE SEQUENCE [LARGE SCALE GENOMIC DNA]</scope>
    <source>
        <strain evidence="2 3">DSM 21332</strain>
    </source>
</reference>
<dbReference type="RefSeq" id="WP_249247383.1">
    <property type="nucleotide sequence ID" value="NZ_JAKIKT010000001.1"/>
</dbReference>
<dbReference type="NCBIfam" id="NF037959">
    <property type="entry name" value="MFS_SpdSyn"/>
    <property type="match status" value="1"/>
</dbReference>
<organism evidence="2 3">
    <name type="scientific">Shewanella corallii</name>
    <dbReference type="NCBI Taxonomy" id="560080"/>
    <lineage>
        <taxon>Bacteria</taxon>
        <taxon>Pseudomonadati</taxon>
        <taxon>Pseudomonadota</taxon>
        <taxon>Gammaproteobacteria</taxon>
        <taxon>Alteromonadales</taxon>
        <taxon>Shewanellaceae</taxon>
        <taxon>Shewanella</taxon>
    </lineage>
</organism>
<dbReference type="CDD" id="cd02440">
    <property type="entry name" value="AdoMet_MTases"/>
    <property type="match status" value="1"/>
</dbReference>
<evidence type="ECO:0000313" key="2">
    <source>
        <dbReference type="EMBL" id="MCL2912557.1"/>
    </source>
</evidence>
<comment type="caution">
    <text evidence="2">The sequence shown here is derived from an EMBL/GenBank/DDBJ whole genome shotgun (WGS) entry which is preliminary data.</text>
</comment>
<name>A0ABT0N2B7_9GAMM</name>
<evidence type="ECO:0000313" key="3">
    <source>
        <dbReference type="Proteomes" id="UP001202831"/>
    </source>
</evidence>
<dbReference type="Gene3D" id="3.40.50.150">
    <property type="entry name" value="Vaccinia Virus protein VP39"/>
    <property type="match status" value="1"/>
</dbReference>
<keyword evidence="1" id="KW-0620">Polyamine biosynthesis</keyword>